<keyword evidence="7" id="KW-0274">FAD</keyword>
<keyword evidence="16" id="KW-1185">Reference proteome</keyword>
<feature type="transmembrane region" description="Helical" evidence="13">
    <location>
        <begin position="188"/>
        <end position="208"/>
    </location>
</feature>
<accession>A0ABS2BG68</accession>
<dbReference type="EMBL" id="JAESND010000001">
    <property type="protein sequence ID" value="MBM3114603.1"/>
    <property type="molecule type" value="Genomic_DNA"/>
</dbReference>
<dbReference type="InterPro" id="IPR039261">
    <property type="entry name" value="FNR_nucleotide-bd"/>
</dbReference>
<feature type="transmembrane region" description="Helical" evidence="13">
    <location>
        <begin position="135"/>
        <end position="152"/>
    </location>
</feature>
<evidence type="ECO:0000256" key="1">
    <source>
        <dbReference type="ARBA" id="ARBA00001974"/>
    </source>
</evidence>
<comment type="cofactor">
    <cofactor evidence="1">
        <name>FAD</name>
        <dbReference type="ChEBI" id="CHEBI:57692"/>
    </cofactor>
</comment>
<dbReference type="Pfam" id="PF01794">
    <property type="entry name" value="Ferric_reduct"/>
    <property type="match status" value="1"/>
</dbReference>
<dbReference type="InterPro" id="IPR017938">
    <property type="entry name" value="Riboflavin_synthase-like_b-brl"/>
</dbReference>
<evidence type="ECO:0000256" key="4">
    <source>
        <dbReference type="ARBA" id="ARBA00022692"/>
    </source>
</evidence>
<dbReference type="PANTHER" id="PTHR47354:SF8">
    <property type="entry name" value="1,2-PHENYLACETYL-COA EPOXIDASE, SUBUNIT E"/>
    <property type="match status" value="1"/>
</dbReference>
<sequence length="437" mass="48400">MKSSLLLVLGVTGIAWMLSIDPTWFAQPHTVWSIRKEAIVLSGMLSYALMAWLMLLANRPARLERWLGGLDKLYWMHKWAGIYAAVLFFLHWMIKLVPKWLAGWGWIAAKPRGGSGSAALLGPQLTGLAKDAGEWTIYLMLALVAIALLRLIPYHWFRKVHRLFALAFLAVTFHAVVLLPVAQWQTPLGVLLLLSATVGSITAIRSLAGHIGRSRQHTGSLTGVERQDGGIVELHCTLDDAGMPHRPGQFAYLRIGDDGEPHPFSIVSAGDTPREVRFAIKDLGDDTRRMQILQPGLPVRIEGPYGRFDFADRGSGQVWVATGIGITPFLSRLDWLARHGGSKQPVSLFYCGGTPAGNPFSARLARLCQKAGVTLHWVLRDSDGPLTLAKILSDNRHASQSTLWYCGAQALGDALEKSWRNLGLPGWRFHRERFAMR</sequence>
<dbReference type="RefSeq" id="WP_203536287.1">
    <property type="nucleotide sequence ID" value="NZ_JAESND010000001.1"/>
</dbReference>
<evidence type="ECO:0000259" key="14">
    <source>
        <dbReference type="PROSITE" id="PS51384"/>
    </source>
</evidence>
<keyword evidence="8 13" id="KW-1133">Transmembrane helix</keyword>
<evidence type="ECO:0000313" key="16">
    <source>
        <dbReference type="Proteomes" id="UP000809431"/>
    </source>
</evidence>
<keyword evidence="9" id="KW-0560">Oxidoreductase</keyword>
<feature type="transmembrane region" description="Helical" evidence="13">
    <location>
        <begin position="78"/>
        <end position="94"/>
    </location>
</feature>
<feature type="domain" description="FAD-binding FR-type" evidence="14">
    <location>
        <begin position="214"/>
        <end position="311"/>
    </location>
</feature>
<keyword evidence="6" id="KW-0479">Metal-binding</keyword>
<dbReference type="Gene3D" id="3.40.50.80">
    <property type="entry name" value="Nucleotide-binding domain of ferredoxin-NADP reductase (FNR) module"/>
    <property type="match status" value="1"/>
</dbReference>
<dbReference type="InterPro" id="IPR050415">
    <property type="entry name" value="MRET"/>
</dbReference>
<feature type="transmembrane region" description="Helical" evidence="13">
    <location>
        <begin position="38"/>
        <end position="57"/>
    </location>
</feature>
<feature type="transmembrane region" description="Helical" evidence="13">
    <location>
        <begin position="164"/>
        <end position="182"/>
    </location>
</feature>
<dbReference type="Proteomes" id="UP000809431">
    <property type="component" value="Unassembled WGS sequence"/>
</dbReference>
<evidence type="ECO:0000256" key="11">
    <source>
        <dbReference type="ARBA" id="ARBA00023014"/>
    </source>
</evidence>
<evidence type="ECO:0000256" key="8">
    <source>
        <dbReference type="ARBA" id="ARBA00022989"/>
    </source>
</evidence>
<keyword evidence="4 13" id="KW-0812">Transmembrane</keyword>
<evidence type="ECO:0000256" key="3">
    <source>
        <dbReference type="ARBA" id="ARBA00022630"/>
    </source>
</evidence>
<dbReference type="SUPFAM" id="SSF52343">
    <property type="entry name" value="Ferredoxin reductase-like, C-terminal NADP-linked domain"/>
    <property type="match status" value="1"/>
</dbReference>
<dbReference type="PANTHER" id="PTHR47354">
    <property type="entry name" value="NADH OXIDOREDUCTASE HCR"/>
    <property type="match status" value="1"/>
</dbReference>
<dbReference type="PROSITE" id="PS51384">
    <property type="entry name" value="FAD_FR"/>
    <property type="match status" value="1"/>
</dbReference>
<evidence type="ECO:0000256" key="13">
    <source>
        <dbReference type="SAM" id="Phobius"/>
    </source>
</evidence>
<evidence type="ECO:0000256" key="6">
    <source>
        <dbReference type="ARBA" id="ARBA00022723"/>
    </source>
</evidence>
<gene>
    <name evidence="15" type="ORF">JMJ54_02065</name>
</gene>
<organism evidence="15 16">
    <name type="scientific">Jeongeupia naejangsanensis</name>
    <dbReference type="NCBI Taxonomy" id="613195"/>
    <lineage>
        <taxon>Bacteria</taxon>
        <taxon>Pseudomonadati</taxon>
        <taxon>Pseudomonadota</taxon>
        <taxon>Betaproteobacteria</taxon>
        <taxon>Neisseriales</taxon>
        <taxon>Chitinibacteraceae</taxon>
        <taxon>Jeongeupia</taxon>
    </lineage>
</organism>
<evidence type="ECO:0000256" key="12">
    <source>
        <dbReference type="ARBA" id="ARBA00023136"/>
    </source>
</evidence>
<evidence type="ECO:0000256" key="2">
    <source>
        <dbReference type="ARBA" id="ARBA00004141"/>
    </source>
</evidence>
<dbReference type="SUPFAM" id="SSF63380">
    <property type="entry name" value="Riboflavin synthase domain-like"/>
    <property type="match status" value="1"/>
</dbReference>
<evidence type="ECO:0000256" key="7">
    <source>
        <dbReference type="ARBA" id="ARBA00022827"/>
    </source>
</evidence>
<dbReference type="Gene3D" id="2.40.30.10">
    <property type="entry name" value="Translation factors"/>
    <property type="match status" value="1"/>
</dbReference>
<comment type="subcellular location">
    <subcellularLocation>
        <location evidence="2">Membrane</location>
        <topology evidence="2">Multi-pass membrane protein</topology>
    </subcellularLocation>
</comment>
<dbReference type="CDD" id="cd06198">
    <property type="entry name" value="FNR_like_3"/>
    <property type="match status" value="1"/>
</dbReference>
<keyword evidence="11" id="KW-0411">Iron-sulfur</keyword>
<evidence type="ECO:0000256" key="5">
    <source>
        <dbReference type="ARBA" id="ARBA00022714"/>
    </source>
</evidence>
<name>A0ABS2BG68_9NEIS</name>
<keyword evidence="10" id="KW-0408">Iron</keyword>
<keyword evidence="3" id="KW-0285">Flavoprotein</keyword>
<proteinExistence type="predicted"/>
<dbReference type="InterPro" id="IPR017927">
    <property type="entry name" value="FAD-bd_FR_type"/>
</dbReference>
<reference evidence="15 16" key="1">
    <citation type="submission" date="2021-01" db="EMBL/GenBank/DDBJ databases">
        <title>Draft Genome Sequence and Polyhydroxyalkanoate Biosynthetic Potential of Jeongeupia naejangsanensis Type Strain DSM 24253.</title>
        <authorList>
            <person name="Turrini P."/>
            <person name="Artuso I."/>
            <person name="Lugli G.A."/>
            <person name="Frangipani E."/>
            <person name="Ventura M."/>
            <person name="Visca P."/>
        </authorList>
    </citation>
    <scope>NUCLEOTIDE SEQUENCE [LARGE SCALE GENOMIC DNA]</scope>
    <source>
        <strain evidence="15 16">DSM 24253</strain>
    </source>
</reference>
<dbReference type="InterPro" id="IPR013130">
    <property type="entry name" value="Fe3_Rdtase_TM_dom"/>
</dbReference>
<evidence type="ECO:0000256" key="10">
    <source>
        <dbReference type="ARBA" id="ARBA00023004"/>
    </source>
</evidence>
<keyword evidence="12 13" id="KW-0472">Membrane</keyword>
<protein>
    <submittedName>
        <fullName evidence="15">Ferric reductase-like transmembrane domain-containing protein</fullName>
    </submittedName>
</protein>
<keyword evidence="5" id="KW-0001">2Fe-2S</keyword>
<evidence type="ECO:0000313" key="15">
    <source>
        <dbReference type="EMBL" id="MBM3114603.1"/>
    </source>
</evidence>
<comment type="caution">
    <text evidence="15">The sequence shown here is derived from an EMBL/GenBank/DDBJ whole genome shotgun (WGS) entry which is preliminary data.</text>
</comment>
<evidence type="ECO:0000256" key="9">
    <source>
        <dbReference type="ARBA" id="ARBA00023002"/>
    </source>
</evidence>